<sequence length="284" mass="29719">MFPRPQRPRPSHPSHPSRPRSRLSLVRGPLPGGPQPYRRLLRLYAGLALYGASDALVIRGDLGLDPWDVFHQGLARHTGISIGNVSIVVGAAVLLLWWPIRQRPGLGTVSNVFLVGAFIDLTMALVPQYQALGVRVPLLVAGVVLNGAATGLYITARFGPGPRDGLMTGLHRRTGRSLRLIRTGIEVTVLAAGFLLGGGVGVGTVLYAVAIGPLAQFFLRVFALPHDTTAQTPAARAPSVPRPDVHDPDAGGPYPGAGAGGVGRPGGSAPVRREAPEGATVDTI</sequence>
<keyword evidence="2" id="KW-1133">Transmembrane helix</keyword>
<keyword evidence="4" id="KW-1185">Reference proteome</keyword>
<dbReference type="InterPro" id="IPR038750">
    <property type="entry name" value="YczE/YyaS-like"/>
</dbReference>
<accession>A0ABU7PAI0</accession>
<keyword evidence="2" id="KW-0812">Transmembrane</keyword>
<feature type="region of interest" description="Disordered" evidence="1">
    <location>
        <begin position="1"/>
        <end position="31"/>
    </location>
</feature>
<feature type="compositionally biased region" description="Gly residues" evidence="1">
    <location>
        <begin position="253"/>
        <end position="266"/>
    </location>
</feature>
<evidence type="ECO:0008006" key="5">
    <source>
        <dbReference type="Google" id="ProtNLM"/>
    </source>
</evidence>
<dbReference type="Pfam" id="PF19700">
    <property type="entry name" value="DUF6198"/>
    <property type="match status" value="1"/>
</dbReference>
<gene>
    <name evidence="3" type="ORF">V2S66_12710</name>
</gene>
<proteinExistence type="predicted"/>
<feature type="compositionally biased region" description="Basic residues" evidence="1">
    <location>
        <begin position="1"/>
        <end position="21"/>
    </location>
</feature>
<name>A0ABU7PAI0_9ACTN</name>
<feature type="transmembrane region" description="Helical" evidence="2">
    <location>
        <begin position="105"/>
        <end position="126"/>
    </location>
</feature>
<dbReference type="Proteomes" id="UP001344658">
    <property type="component" value="Unassembled WGS sequence"/>
</dbReference>
<feature type="transmembrane region" description="Helical" evidence="2">
    <location>
        <begin position="78"/>
        <end position="98"/>
    </location>
</feature>
<dbReference type="PANTHER" id="PTHR40078:SF1">
    <property type="entry name" value="INTEGRAL MEMBRANE PROTEIN"/>
    <property type="match status" value="1"/>
</dbReference>
<evidence type="ECO:0000256" key="1">
    <source>
        <dbReference type="SAM" id="MobiDB-lite"/>
    </source>
</evidence>
<dbReference type="EMBL" id="JAZEWV010000008">
    <property type="protein sequence ID" value="MEE4542828.1"/>
    <property type="molecule type" value="Genomic_DNA"/>
</dbReference>
<keyword evidence="2" id="KW-0472">Membrane</keyword>
<evidence type="ECO:0000313" key="4">
    <source>
        <dbReference type="Proteomes" id="UP001344658"/>
    </source>
</evidence>
<feature type="transmembrane region" description="Helical" evidence="2">
    <location>
        <begin position="138"/>
        <end position="159"/>
    </location>
</feature>
<organism evidence="3 4">
    <name type="scientific">Actinacidiphila polyblastidii</name>
    <dbReference type="NCBI Taxonomy" id="3110430"/>
    <lineage>
        <taxon>Bacteria</taxon>
        <taxon>Bacillati</taxon>
        <taxon>Actinomycetota</taxon>
        <taxon>Actinomycetes</taxon>
        <taxon>Kitasatosporales</taxon>
        <taxon>Streptomycetaceae</taxon>
        <taxon>Actinacidiphila</taxon>
    </lineage>
</organism>
<dbReference type="PANTHER" id="PTHR40078">
    <property type="entry name" value="INTEGRAL MEMBRANE PROTEIN-RELATED"/>
    <property type="match status" value="1"/>
</dbReference>
<feature type="transmembrane region" description="Helical" evidence="2">
    <location>
        <begin position="40"/>
        <end position="58"/>
    </location>
</feature>
<evidence type="ECO:0000313" key="3">
    <source>
        <dbReference type="EMBL" id="MEE4542828.1"/>
    </source>
</evidence>
<evidence type="ECO:0000256" key="2">
    <source>
        <dbReference type="SAM" id="Phobius"/>
    </source>
</evidence>
<feature type="region of interest" description="Disordered" evidence="1">
    <location>
        <begin position="230"/>
        <end position="284"/>
    </location>
</feature>
<comment type="caution">
    <text evidence="3">The sequence shown here is derived from an EMBL/GenBank/DDBJ whole genome shotgun (WGS) entry which is preliminary data.</text>
</comment>
<protein>
    <recommendedName>
        <fullName evidence="5">Membrane protein YczE</fullName>
    </recommendedName>
</protein>
<reference evidence="3 4" key="1">
    <citation type="submission" date="2023-12" db="EMBL/GenBank/DDBJ databases">
        <title>Streptomyces sp. V4-01.</title>
        <authorList>
            <person name="Somphong A."/>
            <person name="Phongsopitanun W."/>
        </authorList>
    </citation>
    <scope>NUCLEOTIDE SEQUENCE [LARGE SCALE GENOMIC DNA]</scope>
    <source>
        <strain evidence="3 4">V4-01</strain>
    </source>
</reference>